<keyword evidence="8" id="KW-1185">Reference proteome</keyword>
<dbReference type="Proteomes" id="UP000799767">
    <property type="component" value="Unassembled WGS sequence"/>
</dbReference>
<dbReference type="Pfam" id="PF01535">
    <property type="entry name" value="PPR"/>
    <property type="match status" value="1"/>
</dbReference>
<dbReference type="RefSeq" id="XP_033586339.1">
    <property type="nucleotide sequence ID" value="XM_033734748.1"/>
</dbReference>
<dbReference type="InterPro" id="IPR057027">
    <property type="entry name" value="TPR_mt"/>
</dbReference>
<comment type="subunit">
    <text evidence="4">Binds to mitochondrial small subunit 15S rRNA.</text>
</comment>
<dbReference type="Pfam" id="PF13812">
    <property type="entry name" value="PPR_3"/>
    <property type="match status" value="1"/>
</dbReference>
<dbReference type="AlphaFoldDB" id="A0A6A6PID7"/>
<keyword evidence="2" id="KW-0677">Repeat</keyword>
<evidence type="ECO:0000256" key="5">
    <source>
        <dbReference type="PROSITE-ProRule" id="PRU00708"/>
    </source>
</evidence>
<feature type="domain" description="Pentatricopeptide repeat-containing protein-mitochondrial" evidence="6">
    <location>
        <begin position="321"/>
        <end position="454"/>
    </location>
</feature>
<dbReference type="EMBL" id="MU001641">
    <property type="protein sequence ID" value="KAF2479769.1"/>
    <property type="molecule type" value="Genomic_DNA"/>
</dbReference>
<evidence type="ECO:0000256" key="4">
    <source>
        <dbReference type="ARBA" id="ARBA00044511"/>
    </source>
</evidence>
<evidence type="ECO:0000256" key="2">
    <source>
        <dbReference type="ARBA" id="ARBA00022737"/>
    </source>
</evidence>
<protein>
    <recommendedName>
        <fullName evidence="6">Pentatricopeptide repeat-containing protein-mitochondrial domain-containing protein</fullName>
    </recommendedName>
</protein>
<evidence type="ECO:0000313" key="8">
    <source>
        <dbReference type="Proteomes" id="UP000799767"/>
    </source>
</evidence>
<dbReference type="PANTHER" id="PTHR47936:SF1">
    <property type="entry name" value="PENTATRICOPEPTIDE REPEAT-CONTAINING PROTEIN GUN1, CHLOROPLASTIC"/>
    <property type="match status" value="1"/>
</dbReference>
<evidence type="ECO:0000313" key="7">
    <source>
        <dbReference type="EMBL" id="KAF2479769.1"/>
    </source>
</evidence>
<comment type="function">
    <text evidence="3">Regulates mitochondrial small subunit maturation by controlling 15S rRNA 5'-end processing. Localizes to the 5' precursor of the 15S rRNA in a position that is subsequently occupied by mS47 in the mature yeast mtSSU. Uses structure and sequence-specific RNA recognition, binding to a single-stranded region of the precursor and specifically recognizing bases -6 to -1. The exchange of Ccm1 for mS47 is coupled to the irreversible removal of precursor rRNA that is accompanied by conformational changes of the mitoribosomal proteins uS5m and mS26. These conformational changes signal completion of 5'-end rRNA processing through protection of the mature 5'-end of the 15S rRNA and stabilization of mS47. The removal of the 5' precursor together with the dissociation of Ccm1 may be catalyzed by the 5'-3' exoribonuclease Pet127. Involved in the specific removal of group I introns in mitochondrial encoded transcripts.</text>
</comment>
<dbReference type="InterPro" id="IPR011990">
    <property type="entry name" value="TPR-like_helical_dom_sf"/>
</dbReference>
<accession>A0A6A6PID7</accession>
<dbReference type="PANTHER" id="PTHR47936">
    <property type="entry name" value="PPR_LONG DOMAIN-CONTAINING PROTEIN"/>
    <property type="match status" value="1"/>
</dbReference>
<evidence type="ECO:0000256" key="1">
    <source>
        <dbReference type="ARBA" id="ARBA00006192"/>
    </source>
</evidence>
<dbReference type="Pfam" id="PF23276">
    <property type="entry name" value="TPR_24"/>
    <property type="match status" value="1"/>
</dbReference>
<dbReference type="OrthoDB" id="747253at2759"/>
<organism evidence="7 8">
    <name type="scientific">Neohortaea acidophila</name>
    <dbReference type="NCBI Taxonomy" id="245834"/>
    <lineage>
        <taxon>Eukaryota</taxon>
        <taxon>Fungi</taxon>
        <taxon>Dikarya</taxon>
        <taxon>Ascomycota</taxon>
        <taxon>Pezizomycotina</taxon>
        <taxon>Dothideomycetes</taxon>
        <taxon>Dothideomycetidae</taxon>
        <taxon>Mycosphaerellales</taxon>
        <taxon>Teratosphaeriaceae</taxon>
        <taxon>Neohortaea</taxon>
    </lineage>
</organism>
<dbReference type="InterPro" id="IPR002885">
    <property type="entry name" value="PPR_rpt"/>
</dbReference>
<reference evidence="7" key="1">
    <citation type="journal article" date="2020" name="Stud. Mycol.">
        <title>101 Dothideomycetes genomes: a test case for predicting lifestyles and emergence of pathogens.</title>
        <authorList>
            <person name="Haridas S."/>
            <person name="Albert R."/>
            <person name="Binder M."/>
            <person name="Bloem J."/>
            <person name="Labutti K."/>
            <person name="Salamov A."/>
            <person name="Andreopoulos B."/>
            <person name="Baker S."/>
            <person name="Barry K."/>
            <person name="Bills G."/>
            <person name="Bluhm B."/>
            <person name="Cannon C."/>
            <person name="Castanera R."/>
            <person name="Culley D."/>
            <person name="Daum C."/>
            <person name="Ezra D."/>
            <person name="Gonzalez J."/>
            <person name="Henrissat B."/>
            <person name="Kuo A."/>
            <person name="Liang C."/>
            <person name="Lipzen A."/>
            <person name="Lutzoni F."/>
            <person name="Magnuson J."/>
            <person name="Mondo S."/>
            <person name="Nolan M."/>
            <person name="Ohm R."/>
            <person name="Pangilinan J."/>
            <person name="Park H.-J."/>
            <person name="Ramirez L."/>
            <person name="Alfaro M."/>
            <person name="Sun H."/>
            <person name="Tritt A."/>
            <person name="Yoshinaga Y."/>
            <person name="Zwiers L.-H."/>
            <person name="Turgeon B."/>
            <person name="Goodwin S."/>
            <person name="Spatafora J."/>
            <person name="Crous P."/>
            <person name="Grigoriev I."/>
        </authorList>
    </citation>
    <scope>NUCLEOTIDE SEQUENCE</scope>
    <source>
        <strain evidence="7">CBS 113389</strain>
    </source>
</reference>
<sequence length="629" mass="69787">MNAAKLGIDPLWRCLCPSWTSLATAPPVRLLSRPRRPAVQCLKPPTSTRFMTDEAARYYASRAVDDGRTDDVLSVLADSPLPAPPRVKSPRFKRPQPSLDDYSVEALYRRLQSLSVEESKGQQCREIAEHLVTARQEAPNLLMYNALILSNVSAGQGSAQRVYELLDQMGADGLQPDVQTCHAVLKVAAVHSDHLLRTGVLAYMGERWLELSVDGAHDLVGGLLREGRFEQAVERLDKMREDNVPIQPWLLDMMVYALCAANEVSEAYRIMRWRVDAHETELSRTLWSFLLDKASAARHHAATAMAWSSQVVQKYINPSSAVCLNVLATAAQAGDAIMATEVFTQLSKRGTTFEPIHYELLISAYLAMNPPDVERAITVLTIMALEKLDPSATETRPLYLCLRDRPDLIPRALQVLRNLHTQNRIIPVAALNVLIECYVEQGNLLEALKIYKQMHTFAPNTDNARKSIADIETFNLLIRGCNRADPPDTEQATFLLAELLALGLKPTALTYDRLVLVFANAGMKLIDGAAEEIEPGKQATNKAEGLKLMDTAYGHFADMRGQNLPPRFGTVESLSAQLARLGDERCWDVLQAGEDSSKGDDAWSKLGPWARKNAEEAWARAMGTSPRKP</sequence>
<dbReference type="NCBIfam" id="TIGR00756">
    <property type="entry name" value="PPR"/>
    <property type="match status" value="1"/>
</dbReference>
<evidence type="ECO:0000256" key="3">
    <source>
        <dbReference type="ARBA" id="ARBA00044493"/>
    </source>
</evidence>
<gene>
    <name evidence="7" type="ORF">BDY17DRAFT_304610</name>
</gene>
<comment type="similarity">
    <text evidence="1">Belongs to the CCM1 family.</text>
</comment>
<name>A0A6A6PID7_9PEZI</name>
<dbReference type="PROSITE" id="PS51375">
    <property type="entry name" value="PPR"/>
    <property type="match status" value="1"/>
</dbReference>
<proteinExistence type="inferred from homology"/>
<evidence type="ECO:0000259" key="6">
    <source>
        <dbReference type="Pfam" id="PF23276"/>
    </source>
</evidence>
<dbReference type="GeneID" id="54475750"/>
<feature type="repeat" description="PPR" evidence="5">
    <location>
        <begin position="470"/>
        <end position="506"/>
    </location>
</feature>
<dbReference type="Gene3D" id="1.25.40.10">
    <property type="entry name" value="Tetratricopeptide repeat domain"/>
    <property type="match status" value="2"/>
</dbReference>